<comment type="catalytic activity">
    <reaction evidence="8">
        <text>pyruvate(out) + H(+)(out) = pyruvate(in) + H(+)(in)</text>
        <dbReference type="Rhea" id="RHEA:64720"/>
        <dbReference type="ChEBI" id="CHEBI:15361"/>
        <dbReference type="ChEBI" id="CHEBI:15378"/>
    </reaction>
</comment>
<dbReference type="PANTHER" id="PTHR30520:SF6">
    <property type="entry name" value="FORMATE_NITRATE FAMILY TRANSPORTER (EUROFUNG)"/>
    <property type="match status" value="1"/>
</dbReference>
<keyword evidence="5 12" id="KW-1133">Transmembrane helix</keyword>
<evidence type="ECO:0000256" key="8">
    <source>
        <dbReference type="ARBA" id="ARBA00047693"/>
    </source>
</evidence>
<organism evidence="13 14">
    <name type="scientific">Seminavis robusta</name>
    <dbReference type="NCBI Taxonomy" id="568900"/>
    <lineage>
        <taxon>Eukaryota</taxon>
        <taxon>Sar</taxon>
        <taxon>Stramenopiles</taxon>
        <taxon>Ochrophyta</taxon>
        <taxon>Bacillariophyta</taxon>
        <taxon>Bacillariophyceae</taxon>
        <taxon>Bacillariophycidae</taxon>
        <taxon>Naviculales</taxon>
        <taxon>Naviculaceae</taxon>
        <taxon>Seminavis</taxon>
    </lineage>
</organism>
<dbReference type="EMBL" id="CAICTM010000255">
    <property type="protein sequence ID" value="CAB9506158.1"/>
    <property type="molecule type" value="Genomic_DNA"/>
</dbReference>
<dbReference type="Proteomes" id="UP001153069">
    <property type="component" value="Unassembled WGS sequence"/>
</dbReference>
<evidence type="ECO:0000256" key="9">
    <source>
        <dbReference type="ARBA" id="ARBA00049016"/>
    </source>
</evidence>
<feature type="transmembrane region" description="Helical" evidence="12">
    <location>
        <begin position="271"/>
        <end position="295"/>
    </location>
</feature>
<keyword evidence="14" id="KW-1185">Reference proteome</keyword>
<feature type="transmembrane region" description="Helical" evidence="12">
    <location>
        <begin position="147"/>
        <end position="176"/>
    </location>
</feature>
<evidence type="ECO:0000256" key="3">
    <source>
        <dbReference type="ARBA" id="ARBA00022448"/>
    </source>
</evidence>
<evidence type="ECO:0000256" key="11">
    <source>
        <dbReference type="ARBA" id="ARBA00049660"/>
    </source>
</evidence>
<comment type="similarity">
    <text evidence="11">Belongs to the FNT transporter (TC 1.A.16) family.</text>
</comment>
<dbReference type="PANTHER" id="PTHR30520">
    <property type="entry name" value="FORMATE TRANSPORTER-RELATED"/>
    <property type="match status" value="1"/>
</dbReference>
<dbReference type="GO" id="GO:0015499">
    <property type="term" value="F:formate transmembrane transporter activity"/>
    <property type="evidence" value="ECO:0007669"/>
    <property type="project" value="TreeGrafter"/>
</dbReference>
<comment type="catalytic activity">
    <reaction evidence="10">
        <text>acetate(out) + H(+)(out) = acetate(in) + H(+)(in)</text>
        <dbReference type="Rhea" id="RHEA:71803"/>
        <dbReference type="ChEBI" id="CHEBI:15378"/>
        <dbReference type="ChEBI" id="CHEBI:30089"/>
    </reaction>
</comment>
<dbReference type="OrthoDB" id="4829at2759"/>
<keyword evidence="3" id="KW-0813">Transport</keyword>
<dbReference type="InterPro" id="IPR024002">
    <property type="entry name" value="For/NO2_transpt_CS"/>
</dbReference>
<gene>
    <name evidence="13" type="ORF">SEMRO_256_G100650.1</name>
</gene>
<name>A0A9N8HDE5_9STRA</name>
<dbReference type="AlphaFoldDB" id="A0A9N8HDE5"/>
<dbReference type="Pfam" id="PF01226">
    <property type="entry name" value="Form_Nir_trans"/>
    <property type="match status" value="1"/>
</dbReference>
<evidence type="ECO:0000256" key="5">
    <source>
        <dbReference type="ARBA" id="ARBA00022989"/>
    </source>
</evidence>
<dbReference type="GO" id="GO:0005886">
    <property type="term" value="C:plasma membrane"/>
    <property type="evidence" value="ECO:0007669"/>
    <property type="project" value="UniProtKB-SubCell"/>
</dbReference>
<keyword evidence="4 12" id="KW-0812">Transmembrane</keyword>
<evidence type="ECO:0000256" key="12">
    <source>
        <dbReference type="SAM" id="Phobius"/>
    </source>
</evidence>
<comment type="catalytic activity">
    <reaction evidence="7">
        <text>(S)-lactate(in) + H(+)(in) = (S)-lactate(out) + H(+)(out)</text>
        <dbReference type="Rhea" id="RHEA:29415"/>
        <dbReference type="ChEBI" id="CHEBI:15378"/>
        <dbReference type="ChEBI" id="CHEBI:16651"/>
    </reaction>
</comment>
<sequence length="381" mass="39967">MKDCHSTLPTPHRRIDIKPETSSFSVCEARTGSPINKIKKHSSCLLVLSFLPPSKIQSSSFDNLLLGTNMMISRSVIIACLLAGSSSAFAVQQPSPPAFAVRSNVLQSSNVLRMSGGDAPELSPPPALYQGAVAAGVKKAQNSFGNIFKLGIVAGCHIAFGAFLAISVGGACPGIAAENPGLQKIIMGAFGLPFGLIMTLVSGAELFTGNTALVTAAWMEGKVKKEELTKNWVASYLGNFVGSLIMAYLVYKGKTLGALPGAVNIATAKCAVPFEVAFIRGILCNWLVCMAVYMASGCKSMAGKMTAVWFPISAFVALGLDHSVANMFIIPLGIFRGAEITIAQMFTKNLIPVTLGNIVGGALCVMAPFGTTMGGWFKKSD</sequence>
<comment type="catalytic activity">
    <reaction evidence="9">
        <text>formate(in) + H(+)(in) = formate(out) + H(+)(out)</text>
        <dbReference type="Rhea" id="RHEA:80887"/>
        <dbReference type="ChEBI" id="CHEBI:15378"/>
        <dbReference type="ChEBI" id="CHEBI:15740"/>
    </reaction>
</comment>
<keyword evidence="6 12" id="KW-0472">Membrane</keyword>
<feature type="transmembrane region" description="Helical" evidence="12">
    <location>
        <begin position="307"/>
        <end position="335"/>
    </location>
</feature>
<comment type="caution">
    <text evidence="13">The sequence shown here is derived from an EMBL/GenBank/DDBJ whole genome shotgun (WGS) entry which is preliminary data.</text>
</comment>
<evidence type="ECO:0000256" key="7">
    <source>
        <dbReference type="ARBA" id="ARBA00034245"/>
    </source>
</evidence>
<evidence type="ECO:0000256" key="10">
    <source>
        <dbReference type="ARBA" id="ARBA00049088"/>
    </source>
</evidence>
<protein>
    <submittedName>
        <fullName evidence="13">Probable formate transporter 1</fullName>
    </submittedName>
</protein>
<evidence type="ECO:0000313" key="13">
    <source>
        <dbReference type="EMBL" id="CAB9506158.1"/>
    </source>
</evidence>
<dbReference type="InterPro" id="IPR000292">
    <property type="entry name" value="For/NO2_transpt"/>
</dbReference>
<feature type="transmembrane region" description="Helical" evidence="12">
    <location>
        <begin position="231"/>
        <end position="251"/>
    </location>
</feature>
<evidence type="ECO:0000256" key="2">
    <source>
        <dbReference type="ARBA" id="ARBA00011255"/>
    </source>
</evidence>
<accession>A0A9N8HDE5</accession>
<comment type="subunit">
    <text evidence="2">Homopentamer.</text>
</comment>
<evidence type="ECO:0000313" key="14">
    <source>
        <dbReference type="Proteomes" id="UP001153069"/>
    </source>
</evidence>
<dbReference type="InterPro" id="IPR023271">
    <property type="entry name" value="Aquaporin-like"/>
</dbReference>
<evidence type="ECO:0000256" key="1">
    <source>
        <dbReference type="ARBA" id="ARBA00004651"/>
    </source>
</evidence>
<feature type="transmembrane region" description="Helical" evidence="12">
    <location>
        <begin position="196"/>
        <end position="219"/>
    </location>
</feature>
<dbReference type="FunFam" id="1.20.1080.10:FF:000011">
    <property type="entry name" value="Formate family transporter"/>
    <property type="match status" value="1"/>
</dbReference>
<evidence type="ECO:0000256" key="6">
    <source>
        <dbReference type="ARBA" id="ARBA00023136"/>
    </source>
</evidence>
<evidence type="ECO:0000256" key="4">
    <source>
        <dbReference type="ARBA" id="ARBA00022692"/>
    </source>
</evidence>
<proteinExistence type="inferred from homology"/>
<dbReference type="PROSITE" id="PS01005">
    <property type="entry name" value="FORMATE_NITRITE_TP_1"/>
    <property type="match status" value="1"/>
</dbReference>
<comment type="subcellular location">
    <subcellularLocation>
        <location evidence="1">Cell membrane</location>
        <topology evidence="1">Multi-pass membrane protein</topology>
    </subcellularLocation>
</comment>
<dbReference type="Gene3D" id="1.20.1080.10">
    <property type="entry name" value="Glycerol uptake facilitator protein"/>
    <property type="match status" value="1"/>
</dbReference>
<feature type="transmembrane region" description="Helical" evidence="12">
    <location>
        <begin position="355"/>
        <end position="377"/>
    </location>
</feature>
<reference evidence="13" key="1">
    <citation type="submission" date="2020-06" db="EMBL/GenBank/DDBJ databases">
        <authorList>
            <consortium name="Plant Systems Biology data submission"/>
        </authorList>
    </citation>
    <scope>NUCLEOTIDE SEQUENCE</scope>
    <source>
        <strain evidence="13">D6</strain>
    </source>
</reference>